<dbReference type="GO" id="GO:0005759">
    <property type="term" value="C:mitochondrial matrix"/>
    <property type="evidence" value="ECO:0007669"/>
    <property type="project" value="TreeGrafter"/>
</dbReference>
<feature type="active site" evidence="3">
    <location>
        <position position="340"/>
    </location>
</feature>
<dbReference type="Proteomes" id="UP000759537">
    <property type="component" value="Unassembled WGS sequence"/>
</dbReference>
<evidence type="ECO:0000256" key="2">
    <source>
        <dbReference type="ARBA" id="ARBA00022679"/>
    </source>
</evidence>
<dbReference type="InterPro" id="IPR019810">
    <property type="entry name" value="Citrate_synthase_AS"/>
</dbReference>
<dbReference type="EMBL" id="WHVB01000002">
    <property type="protein sequence ID" value="KAF8485855.1"/>
    <property type="molecule type" value="Genomic_DNA"/>
</dbReference>
<reference evidence="5" key="1">
    <citation type="submission" date="2019-10" db="EMBL/GenBank/DDBJ databases">
        <authorList>
            <consortium name="DOE Joint Genome Institute"/>
            <person name="Kuo A."/>
            <person name="Miyauchi S."/>
            <person name="Kiss E."/>
            <person name="Drula E."/>
            <person name="Kohler A."/>
            <person name="Sanchez-Garcia M."/>
            <person name="Andreopoulos B."/>
            <person name="Barry K.W."/>
            <person name="Bonito G."/>
            <person name="Buee M."/>
            <person name="Carver A."/>
            <person name="Chen C."/>
            <person name="Cichocki N."/>
            <person name="Clum A."/>
            <person name="Culley D."/>
            <person name="Crous P.W."/>
            <person name="Fauchery L."/>
            <person name="Girlanda M."/>
            <person name="Hayes R."/>
            <person name="Keri Z."/>
            <person name="LaButti K."/>
            <person name="Lipzen A."/>
            <person name="Lombard V."/>
            <person name="Magnuson J."/>
            <person name="Maillard F."/>
            <person name="Morin E."/>
            <person name="Murat C."/>
            <person name="Nolan M."/>
            <person name="Ohm R."/>
            <person name="Pangilinan J."/>
            <person name="Pereira M."/>
            <person name="Perotto S."/>
            <person name="Peter M."/>
            <person name="Riley R."/>
            <person name="Sitrit Y."/>
            <person name="Stielow B."/>
            <person name="Szollosi G."/>
            <person name="Zifcakova L."/>
            <person name="Stursova M."/>
            <person name="Spatafora J.W."/>
            <person name="Tedersoo L."/>
            <person name="Vaario L.-M."/>
            <person name="Yamada A."/>
            <person name="Yan M."/>
            <person name="Wang P."/>
            <person name="Xu J."/>
            <person name="Bruns T."/>
            <person name="Baldrian P."/>
            <person name="Vilgalys R."/>
            <person name="Henrissat B."/>
            <person name="Grigoriev I.V."/>
            <person name="Hibbett D."/>
            <person name="Nagy L.G."/>
            <person name="Martin F.M."/>
        </authorList>
    </citation>
    <scope>NUCLEOTIDE SEQUENCE</scope>
    <source>
        <strain evidence="5">Prilba</strain>
    </source>
</reference>
<name>A0A9P5N451_9AGAM</name>
<comment type="caution">
    <text evidence="5">The sequence shown here is derived from an EMBL/GenBank/DDBJ whole genome shotgun (WGS) entry which is preliminary data.</text>
</comment>
<dbReference type="OrthoDB" id="8017587at2759"/>
<dbReference type="PANTHER" id="PTHR11739:SF8">
    <property type="entry name" value="CITRATE SYNTHASE, MITOCHONDRIAL"/>
    <property type="match status" value="1"/>
</dbReference>
<reference evidence="5" key="2">
    <citation type="journal article" date="2020" name="Nat. Commun.">
        <title>Large-scale genome sequencing of mycorrhizal fungi provides insights into the early evolution of symbiotic traits.</title>
        <authorList>
            <person name="Miyauchi S."/>
            <person name="Kiss E."/>
            <person name="Kuo A."/>
            <person name="Drula E."/>
            <person name="Kohler A."/>
            <person name="Sanchez-Garcia M."/>
            <person name="Morin E."/>
            <person name="Andreopoulos B."/>
            <person name="Barry K.W."/>
            <person name="Bonito G."/>
            <person name="Buee M."/>
            <person name="Carver A."/>
            <person name="Chen C."/>
            <person name="Cichocki N."/>
            <person name="Clum A."/>
            <person name="Culley D."/>
            <person name="Crous P.W."/>
            <person name="Fauchery L."/>
            <person name="Girlanda M."/>
            <person name="Hayes R.D."/>
            <person name="Keri Z."/>
            <person name="LaButti K."/>
            <person name="Lipzen A."/>
            <person name="Lombard V."/>
            <person name="Magnuson J."/>
            <person name="Maillard F."/>
            <person name="Murat C."/>
            <person name="Nolan M."/>
            <person name="Ohm R.A."/>
            <person name="Pangilinan J."/>
            <person name="Pereira M.F."/>
            <person name="Perotto S."/>
            <person name="Peter M."/>
            <person name="Pfister S."/>
            <person name="Riley R."/>
            <person name="Sitrit Y."/>
            <person name="Stielow J.B."/>
            <person name="Szollosi G."/>
            <person name="Zifcakova L."/>
            <person name="Stursova M."/>
            <person name="Spatafora J.W."/>
            <person name="Tedersoo L."/>
            <person name="Vaario L.M."/>
            <person name="Yamada A."/>
            <person name="Yan M."/>
            <person name="Wang P."/>
            <person name="Xu J."/>
            <person name="Bruns T."/>
            <person name="Baldrian P."/>
            <person name="Vilgalys R."/>
            <person name="Dunand C."/>
            <person name="Henrissat B."/>
            <person name="Grigoriev I.V."/>
            <person name="Hibbett D."/>
            <person name="Nagy L.G."/>
            <person name="Martin F.M."/>
        </authorList>
    </citation>
    <scope>NUCLEOTIDE SEQUENCE</scope>
    <source>
        <strain evidence="5">Prilba</strain>
    </source>
</reference>
<evidence type="ECO:0000313" key="5">
    <source>
        <dbReference type="EMBL" id="KAF8485855.1"/>
    </source>
</evidence>
<dbReference type="FunFam" id="1.10.230.10:FF:000001">
    <property type="entry name" value="Citrate synthase"/>
    <property type="match status" value="1"/>
</dbReference>
<evidence type="ECO:0000256" key="4">
    <source>
        <dbReference type="RuleBase" id="RU000441"/>
    </source>
</evidence>
<dbReference type="PRINTS" id="PR00143">
    <property type="entry name" value="CITRTSNTHASE"/>
</dbReference>
<dbReference type="InterPro" id="IPR016143">
    <property type="entry name" value="Citrate_synth-like_sm_a-sub"/>
</dbReference>
<dbReference type="Gene3D" id="1.10.580.10">
    <property type="entry name" value="Citrate Synthase, domain 1"/>
    <property type="match status" value="1"/>
</dbReference>
<keyword evidence="6" id="KW-1185">Reference proteome</keyword>
<dbReference type="Pfam" id="PF00285">
    <property type="entry name" value="Citrate_synt"/>
    <property type="match status" value="1"/>
</dbReference>
<dbReference type="SUPFAM" id="SSF48256">
    <property type="entry name" value="Citrate synthase"/>
    <property type="match status" value="1"/>
</dbReference>
<dbReference type="InterPro" id="IPR010109">
    <property type="entry name" value="Citrate_synthase_euk"/>
</dbReference>
<dbReference type="InterPro" id="IPR002020">
    <property type="entry name" value="Citrate_synthase"/>
</dbReference>
<dbReference type="InterPro" id="IPR036969">
    <property type="entry name" value="Citrate_synthase_sf"/>
</dbReference>
<organism evidence="5 6">
    <name type="scientific">Russula ochroleuca</name>
    <dbReference type="NCBI Taxonomy" id="152965"/>
    <lineage>
        <taxon>Eukaryota</taxon>
        <taxon>Fungi</taxon>
        <taxon>Dikarya</taxon>
        <taxon>Basidiomycota</taxon>
        <taxon>Agaricomycotina</taxon>
        <taxon>Agaricomycetes</taxon>
        <taxon>Russulales</taxon>
        <taxon>Russulaceae</taxon>
        <taxon>Russula</taxon>
    </lineage>
</organism>
<feature type="active site" evidence="3">
    <location>
        <position position="395"/>
    </location>
</feature>
<dbReference type="AlphaFoldDB" id="A0A9P5N451"/>
<comment type="similarity">
    <text evidence="1 4">Belongs to the citrate synthase family.</text>
</comment>
<dbReference type="GO" id="GO:0005975">
    <property type="term" value="P:carbohydrate metabolic process"/>
    <property type="evidence" value="ECO:0007669"/>
    <property type="project" value="TreeGrafter"/>
</dbReference>
<dbReference type="GO" id="GO:0006101">
    <property type="term" value="P:citrate metabolic process"/>
    <property type="evidence" value="ECO:0007669"/>
    <property type="project" value="InterPro"/>
</dbReference>
<gene>
    <name evidence="5" type="ORF">DFH94DRAFT_808013</name>
</gene>
<dbReference type="Gene3D" id="1.10.230.10">
    <property type="entry name" value="Cytochrome P450-Terp, domain 2"/>
    <property type="match status" value="1"/>
</dbReference>
<keyword evidence="2 4" id="KW-0808">Transferase</keyword>
<evidence type="ECO:0000313" key="6">
    <source>
        <dbReference type="Proteomes" id="UP000759537"/>
    </source>
</evidence>
<feature type="active site" evidence="3">
    <location>
        <position position="301"/>
    </location>
</feature>
<evidence type="ECO:0000256" key="1">
    <source>
        <dbReference type="ARBA" id="ARBA00010566"/>
    </source>
</evidence>
<dbReference type="GO" id="GO:0046912">
    <property type="term" value="F:acyltransferase activity, acyl groups converted into alkyl on transfer"/>
    <property type="evidence" value="ECO:0007669"/>
    <property type="project" value="InterPro"/>
</dbReference>
<dbReference type="NCBIfam" id="TIGR01793">
    <property type="entry name" value="cit_synth_euk"/>
    <property type="match status" value="1"/>
</dbReference>
<proteinExistence type="inferred from homology"/>
<dbReference type="PANTHER" id="PTHR11739">
    <property type="entry name" value="CITRATE SYNTHASE"/>
    <property type="match status" value="1"/>
</dbReference>
<dbReference type="PROSITE" id="PS00480">
    <property type="entry name" value="CITRATE_SYNTHASE"/>
    <property type="match status" value="1"/>
</dbReference>
<evidence type="ECO:0000256" key="3">
    <source>
        <dbReference type="PIRSR" id="PIRSR610109-1"/>
    </source>
</evidence>
<accession>A0A9P5N451</accession>
<dbReference type="GO" id="GO:0006099">
    <property type="term" value="P:tricarboxylic acid cycle"/>
    <property type="evidence" value="ECO:0007669"/>
    <property type="project" value="InterPro"/>
</dbReference>
<sequence length="458" mass="50302">MVSALRTSLKRTPLLRSAASVRLLSTAPKQPTLKERLAELIPVAREQVKAARVQHGKKSFGPVLVNQLYGGMRGLPALIWEGSVLDPDEGIRFRGKTIPEIQQQLPKAPGGSEPLPEGLFWLLVTGEVPTYEQVAELSKDWAARAAIPDFVEEILDRCPPTLHPMSQFSLAVTALNHNSAFAQAYAEGISKKEYWGPTFDDSMDLIAKLPNIAGRIYRNVYGRGKLPPIDVQKDYSHNLSALLGFGDNAGFVELMRLYITIHSDHEGGNVSAHTGKLVGSALSDPFLSYAAALNGLAGPLHGLANQEVLVWLTKMQAKIGEDASDEAVKKYRQVVPGYGHAVLRKTDPRYVAQREFALKHLPDDKLFKLVGQIYNIVPGILLEAGKAKNPWPNVDAHSGALLTYYGLTEMQYYTVLFGVSRAFGVAAQLIWDRALGAPLERPKSYSTDAINKIFKDKN</sequence>
<dbReference type="FunFam" id="1.10.580.10:FF:000001">
    <property type="entry name" value="Citrate synthase"/>
    <property type="match status" value="1"/>
</dbReference>
<dbReference type="NCBIfam" id="NF007128">
    <property type="entry name" value="PRK09569.1"/>
    <property type="match status" value="1"/>
</dbReference>
<protein>
    <recommendedName>
        <fullName evidence="4">Citrate synthase</fullName>
    </recommendedName>
</protein>
<dbReference type="InterPro" id="IPR016142">
    <property type="entry name" value="Citrate_synth-like_lrg_a-sub"/>
</dbReference>